<dbReference type="EMBL" id="JALLBG020000058">
    <property type="protein sequence ID" value="KAL3769058.1"/>
    <property type="molecule type" value="Genomic_DNA"/>
</dbReference>
<feature type="domain" description="Apple" evidence="2">
    <location>
        <begin position="191"/>
        <end position="215"/>
    </location>
</feature>
<organism evidence="3 4">
    <name type="scientific">Discostella pseudostelligera</name>
    <dbReference type="NCBI Taxonomy" id="259834"/>
    <lineage>
        <taxon>Eukaryota</taxon>
        <taxon>Sar</taxon>
        <taxon>Stramenopiles</taxon>
        <taxon>Ochrophyta</taxon>
        <taxon>Bacillariophyta</taxon>
        <taxon>Coscinodiscophyceae</taxon>
        <taxon>Thalassiosirophycidae</taxon>
        <taxon>Stephanodiscales</taxon>
        <taxon>Stephanodiscaceae</taxon>
        <taxon>Discostella</taxon>
    </lineage>
</organism>
<evidence type="ECO:0000313" key="3">
    <source>
        <dbReference type="EMBL" id="KAL3769058.1"/>
    </source>
</evidence>
<name>A0ABD3N1A6_9STRA</name>
<dbReference type="Proteomes" id="UP001530293">
    <property type="component" value="Unassembled WGS sequence"/>
</dbReference>
<evidence type="ECO:0000256" key="1">
    <source>
        <dbReference type="SAM" id="Phobius"/>
    </source>
</evidence>
<keyword evidence="1" id="KW-0472">Membrane</keyword>
<feature type="domain" description="Apple" evidence="2">
    <location>
        <begin position="77"/>
        <end position="108"/>
    </location>
</feature>
<dbReference type="AlphaFoldDB" id="A0ABD3N1A6"/>
<accession>A0ABD3N1A6</accession>
<reference evidence="3 4" key="1">
    <citation type="submission" date="2024-10" db="EMBL/GenBank/DDBJ databases">
        <title>Updated reference genomes for cyclostephanoid diatoms.</title>
        <authorList>
            <person name="Roberts W.R."/>
            <person name="Alverson A.J."/>
        </authorList>
    </citation>
    <scope>NUCLEOTIDE SEQUENCE [LARGE SCALE GENOMIC DNA]</scope>
    <source>
        <strain evidence="3 4">AJA232-27</strain>
    </source>
</reference>
<dbReference type="InterPro" id="IPR003609">
    <property type="entry name" value="Pan_app"/>
</dbReference>
<comment type="caution">
    <text evidence="3">The sequence shown here is derived from an EMBL/GenBank/DDBJ whole genome shotgun (WGS) entry which is preliminary data.</text>
</comment>
<dbReference type="Pfam" id="PF14295">
    <property type="entry name" value="PAN_4"/>
    <property type="match status" value="2"/>
</dbReference>
<feature type="transmembrane region" description="Helical" evidence="1">
    <location>
        <begin position="21"/>
        <end position="41"/>
    </location>
</feature>
<evidence type="ECO:0000259" key="2">
    <source>
        <dbReference type="Pfam" id="PF14295"/>
    </source>
</evidence>
<gene>
    <name evidence="3" type="ORF">ACHAWU_008750</name>
</gene>
<keyword evidence="1" id="KW-1133">Transmembrane helix</keyword>
<evidence type="ECO:0000313" key="4">
    <source>
        <dbReference type="Proteomes" id="UP001530293"/>
    </source>
</evidence>
<keyword evidence="4" id="KW-1185">Reference proteome</keyword>
<sequence length="264" mass="29402">MNDPKYQGHGSVSSRIQRWMALNGKFSVVLALACFLSVFILPPFKVLLSKTISSSVPPCDRSPWKPNEDLRGKCPGDLKPYERATSVSECASSCCADDACITWQYRRDVGCLHGPDVRIGMEKDGTPAWCSDHPPQRWQGQYLIPHKEGQQDHEKLDAADVRKGACDSRTWNPEEQIGQCFGLGDVRKDASGSAEACMKACCDDKECGAWQWTKELGCFYGGGMHGCQKNADPIAFEPFIGRRKLLDSRQYTDAAGKPWQMKMK</sequence>
<proteinExistence type="predicted"/>
<protein>
    <recommendedName>
        <fullName evidence="2">Apple domain-containing protein</fullName>
    </recommendedName>
</protein>
<keyword evidence="1" id="KW-0812">Transmembrane</keyword>